<evidence type="ECO:0000256" key="2">
    <source>
        <dbReference type="ARBA" id="ARBA00022695"/>
    </source>
</evidence>
<reference evidence="4 5" key="1">
    <citation type="submission" date="2024-04" db="EMBL/GenBank/DDBJ databases">
        <title>Novel genus in family Flammeovirgaceae.</title>
        <authorList>
            <person name="Nguyen T.H."/>
            <person name="Vuong T.Q."/>
            <person name="Le H."/>
            <person name="Kim S.-G."/>
        </authorList>
    </citation>
    <scope>NUCLEOTIDE SEQUENCE [LARGE SCALE GENOMIC DNA]</scope>
    <source>
        <strain evidence="4 5">JCM 23209</strain>
    </source>
</reference>
<dbReference type="InterPro" id="IPR029044">
    <property type="entry name" value="Nucleotide-diphossugar_trans"/>
</dbReference>
<evidence type="ECO:0000256" key="1">
    <source>
        <dbReference type="ARBA" id="ARBA00022679"/>
    </source>
</evidence>
<feature type="site" description="Positions MEP for the nucleophilic attack" evidence="3">
    <location>
        <position position="210"/>
    </location>
</feature>
<keyword evidence="1 3" id="KW-0808">Transferase</keyword>
<dbReference type="Pfam" id="PF01128">
    <property type="entry name" value="IspD"/>
    <property type="match status" value="1"/>
</dbReference>
<gene>
    <name evidence="3" type="primary">ispD</name>
    <name evidence="4" type="ORF">AAG747_06035</name>
</gene>
<dbReference type="GO" id="GO:0050518">
    <property type="term" value="F:2-C-methyl-D-erythritol 4-phosphate cytidylyltransferase activity"/>
    <property type="evidence" value="ECO:0007669"/>
    <property type="project" value="UniProtKB-UniRule"/>
</dbReference>
<dbReference type="RefSeq" id="WP_346820244.1">
    <property type="nucleotide sequence ID" value="NZ_JBDKWZ010000003.1"/>
</dbReference>
<dbReference type="NCBIfam" id="NF001186">
    <property type="entry name" value="PRK00155.2-3"/>
    <property type="match status" value="1"/>
</dbReference>
<keyword evidence="3" id="KW-0414">Isoprene biosynthesis</keyword>
<organism evidence="4 5">
    <name type="scientific">Rapidithrix thailandica</name>
    <dbReference type="NCBI Taxonomy" id="413964"/>
    <lineage>
        <taxon>Bacteria</taxon>
        <taxon>Pseudomonadati</taxon>
        <taxon>Bacteroidota</taxon>
        <taxon>Cytophagia</taxon>
        <taxon>Cytophagales</taxon>
        <taxon>Flammeovirgaceae</taxon>
        <taxon>Rapidithrix</taxon>
    </lineage>
</organism>
<proteinExistence type="inferred from homology"/>
<dbReference type="InterPro" id="IPR034683">
    <property type="entry name" value="IspD/TarI"/>
</dbReference>
<comment type="catalytic activity">
    <reaction evidence="3">
        <text>2-C-methyl-D-erythritol 4-phosphate + CTP + H(+) = 4-CDP-2-C-methyl-D-erythritol + diphosphate</text>
        <dbReference type="Rhea" id="RHEA:13429"/>
        <dbReference type="ChEBI" id="CHEBI:15378"/>
        <dbReference type="ChEBI" id="CHEBI:33019"/>
        <dbReference type="ChEBI" id="CHEBI:37563"/>
        <dbReference type="ChEBI" id="CHEBI:57823"/>
        <dbReference type="ChEBI" id="CHEBI:58262"/>
        <dbReference type="EC" id="2.7.7.60"/>
    </reaction>
</comment>
<comment type="function">
    <text evidence="3">Catalyzes the formation of 4-diphosphocytidyl-2-C-methyl-D-erythritol from CTP and 2-C-methyl-D-erythritol 4-phosphate (MEP).</text>
</comment>
<feature type="site" description="Positions MEP for the nucleophilic attack" evidence="3">
    <location>
        <position position="156"/>
    </location>
</feature>
<keyword evidence="2 3" id="KW-0548">Nucleotidyltransferase</keyword>
<dbReference type="Proteomes" id="UP001403385">
    <property type="component" value="Unassembled WGS sequence"/>
</dbReference>
<dbReference type="EMBL" id="JBDKWZ010000003">
    <property type="protein sequence ID" value="MEN7547456.1"/>
    <property type="molecule type" value="Genomic_DNA"/>
</dbReference>
<dbReference type="PANTHER" id="PTHR32125">
    <property type="entry name" value="2-C-METHYL-D-ERYTHRITOL 4-PHOSPHATE CYTIDYLYLTRANSFERASE, CHLOROPLASTIC"/>
    <property type="match status" value="1"/>
</dbReference>
<feature type="site" description="Transition state stabilizer" evidence="3">
    <location>
        <position position="19"/>
    </location>
</feature>
<dbReference type="HAMAP" id="MF_00108">
    <property type="entry name" value="IspD"/>
    <property type="match status" value="1"/>
</dbReference>
<feature type="site" description="Transition state stabilizer" evidence="3">
    <location>
        <position position="26"/>
    </location>
</feature>
<dbReference type="Gene3D" id="3.90.550.10">
    <property type="entry name" value="Spore Coat Polysaccharide Biosynthesis Protein SpsA, Chain A"/>
    <property type="match status" value="1"/>
</dbReference>
<dbReference type="CDD" id="cd02516">
    <property type="entry name" value="CDP-ME_synthetase"/>
    <property type="match status" value="1"/>
</dbReference>
<comment type="pathway">
    <text evidence="3">Isoprenoid biosynthesis; isopentenyl diphosphate biosynthesis via DXP pathway; isopentenyl diphosphate from 1-deoxy-D-xylulose 5-phosphate: step 2/6.</text>
</comment>
<dbReference type="FunFam" id="3.90.550.10:FF:000003">
    <property type="entry name" value="2-C-methyl-D-erythritol 4-phosphate cytidylyltransferase"/>
    <property type="match status" value="1"/>
</dbReference>
<dbReference type="SUPFAM" id="SSF53448">
    <property type="entry name" value="Nucleotide-diphospho-sugar transferases"/>
    <property type="match status" value="1"/>
</dbReference>
<dbReference type="InterPro" id="IPR050088">
    <property type="entry name" value="IspD/TarI_cytidylyltransf_bact"/>
</dbReference>
<comment type="caution">
    <text evidence="4">The sequence shown here is derived from an EMBL/GenBank/DDBJ whole genome shotgun (WGS) entry which is preliminary data.</text>
</comment>
<evidence type="ECO:0000313" key="5">
    <source>
        <dbReference type="Proteomes" id="UP001403385"/>
    </source>
</evidence>
<dbReference type="InterPro" id="IPR001228">
    <property type="entry name" value="IspD"/>
</dbReference>
<evidence type="ECO:0000256" key="3">
    <source>
        <dbReference type="HAMAP-Rule" id="MF_00108"/>
    </source>
</evidence>
<evidence type="ECO:0000313" key="4">
    <source>
        <dbReference type="EMBL" id="MEN7547456.1"/>
    </source>
</evidence>
<comment type="similarity">
    <text evidence="3">Belongs to the IspD/TarI cytidylyltransferase family. IspD subfamily.</text>
</comment>
<dbReference type="PANTHER" id="PTHR32125:SF4">
    <property type="entry name" value="2-C-METHYL-D-ERYTHRITOL 4-PHOSPHATE CYTIDYLYLTRANSFERASE, CHLOROPLASTIC"/>
    <property type="match status" value="1"/>
</dbReference>
<name>A0AAW9S2Z3_9BACT</name>
<keyword evidence="5" id="KW-1185">Reference proteome</keyword>
<sequence>MSTDMKYYGIIVAGGSGNRMQSEVPKQFLPLADYPIVMHTLSKFKQALPQIELILVLPEGQFSYWQQLVKQHHFTLPHQLVAGGASRFQSVSQGLGLIKEPGVVAIHDGVRPLVSKKVIRHSFEQAQLHGNAITSVPLKDSIRQISAHGTSQAVDRSLFRLIQTPQTFTTELILSAYQTAERDFFTDDASVAEYAGATIHLMEGEYTNIKITTPEDLIFAENWLNRRK</sequence>
<dbReference type="AlphaFoldDB" id="A0AAW9S2Z3"/>
<dbReference type="GO" id="GO:0019288">
    <property type="term" value="P:isopentenyl diphosphate biosynthetic process, methylerythritol 4-phosphate pathway"/>
    <property type="evidence" value="ECO:0007669"/>
    <property type="project" value="UniProtKB-UniRule"/>
</dbReference>
<protein>
    <recommendedName>
        <fullName evidence="3">2-C-methyl-D-erythritol 4-phosphate cytidylyltransferase</fullName>
        <ecNumber evidence="3">2.7.7.60</ecNumber>
    </recommendedName>
    <alternativeName>
        <fullName evidence="3">4-diphosphocytidyl-2C-methyl-D-erythritol synthase</fullName>
    </alternativeName>
    <alternativeName>
        <fullName evidence="3">MEP cytidylyltransferase</fullName>
        <shortName evidence="3">MCT</shortName>
    </alternativeName>
</protein>
<dbReference type="NCBIfam" id="TIGR00453">
    <property type="entry name" value="ispD"/>
    <property type="match status" value="1"/>
</dbReference>
<dbReference type="EC" id="2.7.7.60" evidence="3"/>
<accession>A0AAW9S2Z3</accession>